<reference evidence="1 2" key="1">
    <citation type="submission" date="2019-12" db="EMBL/GenBank/DDBJ databases">
        <title>Sporaefaciens musculi gen. nov., sp. nov., a novel bacterium isolated from the caecum of an obese mouse.</title>
        <authorList>
            <person name="Rasmussen T.S."/>
            <person name="Streidl T."/>
            <person name="Hitch T.C.A."/>
            <person name="Wortmann E."/>
            <person name="Deptula P."/>
            <person name="Hansen M."/>
            <person name="Nielsen D.S."/>
            <person name="Clavel T."/>
            <person name="Vogensen F.K."/>
        </authorList>
    </citation>
    <scope>NUCLEOTIDE SEQUENCE [LARGE SCALE GENOMIC DNA]</scope>
    <source>
        <strain evidence="1 2">WCA-9-b2</strain>
    </source>
</reference>
<dbReference type="Pfam" id="PF09684">
    <property type="entry name" value="Tail_P2_I"/>
    <property type="match status" value="1"/>
</dbReference>
<evidence type="ECO:0000313" key="2">
    <source>
        <dbReference type="Proteomes" id="UP000460412"/>
    </source>
</evidence>
<dbReference type="NCBIfam" id="TIGR01634">
    <property type="entry name" value="tail_P2_I"/>
    <property type="match status" value="1"/>
</dbReference>
<protein>
    <submittedName>
        <fullName evidence="1">Phage tail protein I</fullName>
    </submittedName>
</protein>
<accession>A0A7X3MI78</accession>
<organism evidence="1 2">
    <name type="scientific">Sporofaciens musculi</name>
    <dbReference type="NCBI Taxonomy" id="2681861"/>
    <lineage>
        <taxon>Bacteria</taxon>
        <taxon>Bacillati</taxon>
        <taxon>Bacillota</taxon>
        <taxon>Clostridia</taxon>
        <taxon>Lachnospirales</taxon>
        <taxon>Lachnospiraceae</taxon>
        <taxon>Sporofaciens</taxon>
    </lineage>
</organism>
<dbReference type="EMBL" id="WUQX01000001">
    <property type="protein sequence ID" value="MXP76727.1"/>
    <property type="molecule type" value="Genomic_DNA"/>
</dbReference>
<gene>
    <name evidence="1" type="ORF">GN277_15450</name>
</gene>
<dbReference type="AlphaFoldDB" id="A0A7X3MI78"/>
<evidence type="ECO:0000313" key="1">
    <source>
        <dbReference type="EMBL" id="MXP76727.1"/>
    </source>
</evidence>
<sequence>MGGMKVSELEFVRLLPAFMRDDEAAIALSKAMNRLIGEPSKRLKTLRVWDNIDNLNEAECDELAWELDVDWYDSTGMSLEEKRATLKIAQQIKRKRGTKWAVERLISAYFGEGYIMEWYEMYGTPYTFVALTTNAHITAQNYEKFVEAVKAAKNVRSHLAGIFYFWQQGPDPGVEYALDSSLHRYNFVKCGTRPRIATVGFIVKPSIELDPEARLLFYGFTHAGTIKCGTYPRPGTLGAADKHRIAAEGTAGAIRYNFNRQAGTYPRPVTLGVVEGRHIKAAPEITPLPYGFTSAGTITCGTYPRPGTLGRVLQNPIGSNLEAKFTGYGYEKAGSHTCGTYPRRLALGVVLAGNAATAARLLCGAYSFVKCGTKGAGTKGAAITNKAATAASLACAAYSFVKCGTRRCGE</sequence>
<comment type="caution">
    <text evidence="1">The sequence shown here is derived from an EMBL/GenBank/DDBJ whole genome shotgun (WGS) entry which is preliminary data.</text>
</comment>
<dbReference type="InterPro" id="IPR006521">
    <property type="entry name" value="Tail_protein_I"/>
</dbReference>
<keyword evidence="2" id="KW-1185">Reference proteome</keyword>
<proteinExistence type="predicted"/>
<dbReference type="Proteomes" id="UP000460412">
    <property type="component" value="Unassembled WGS sequence"/>
</dbReference>
<dbReference type="RefSeq" id="WP_159751787.1">
    <property type="nucleotide sequence ID" value="NZ_WUQX01000001.1"/>
</dbReference>
<name>A0A7X3MI78_9FIRM</name>